<name>A0A5B7EPQ2_PORTR</name>
<proteinExistence type="predicted"/>
<reference evidence="1 2" key="1">
    <citation type="submission" date="2019-05" db="EMBL/GenBank/DDBJ databases">
        <title>Another draft genome of Portunus trituberculatus and its Hox gene families provides insights of decapod evolution.</title>
        <authorList>
            <person name="Jeong J.-H."/>
            <person name="Song I."/>
            <person name="Kim S."/>
            <person name="Choi T."/>
            <person name="Kim D."/>
            <person name="Ryu S."/>
            <person name="Kim W."/>
        </authorList>
    </citation>
    <scope>NUCLEOTIDE SEQUENCE [LARGE SCALE GENOMIC DNA]</scope>
    <source>
        <tissue evidence="1">Muscle</tissue>
    </source>
</reference>
<dbReference type="AlphaFoldDB" id="A0A5B7EPQ2"/>
<keyword evidence="2" id="KW-1185">Reference proteome</keyword>
<evidence type="ECO:0000313" key="1">
    <source>
        <dbReference type="EMBL" id="MPC36511.1"/>
    </source>
</evidence>
<sequence length="95" mass="10946">MLYSRPLGTDTRLKPHGEAWRWRAAVFTRTDRMGALEHIPSHKPPWSQLIRTKGRFRHRELNSLTCLVVALEGWRTTVELHNDAFVSGLVINVDA</sequence>
<evidence type="ECO:0000313" key="2">
    <source>
        <dbReference type="Proteomes" id="UP000324222"/>
    </source>
</evidence>
<protein>
    <submittedName>
        <fullName evidence="1">Uncharacterized protein</fullName>
    </submittedName>
</protein>
<dbReference type="Proteomes" id="UP000324222">
    <property type="component" value="Unassembled WGS sequence"/>
</dbReference>
<dbReference type="EMBL" id="VSRR010003536">
    <property type="protein sequence ID" value="MPC36511.1"/>
    <property type="molecule type" value="Genomic_DNA"/>
</dbReference>
<comment type="caution">
    <text evidence="1">The sequence shown here is derived from an EMBL/GenBank/DDBJ whole genome shotgun (WGS) entry which is preliminary data.</text>
</comment>
<dbReference type="OrthoDB" id="10256176at2759"/>
<gene>
    <name evidence="1" type="ORF">E2C01_029971</name>
</gene>
<accession>A0A5B7EPQ2</accession>
<organism evidence="1 2">
    <name type="scientific">Portunus trituberculatus</name>
    <name type="common">Swimming crab</name>
    <name type="synonym">Neptunus trituberculatus</name>
    <dbReference type="NCBI Taxonomy" id="210409"/>
    <lineage>
        <taxon>Eukaryota</taxon>
        <taxon>Metazoa</taxon>
        <taxon>Ecdysozoa</taxon>
        <taxon>Arthropoda</taxon>
        <taxon>Crustacea</taxon>
        <taxon>Multicrustacea</taxon>
        <taxon>Malacostraca</taxon>
        <taxon>Eumalacostraca</taxon>
        <taxon>Eucarida</taxon>
        <taxon>Decapoda</taxon>
        <taxon>Pleocyemata</taxon>
        <taxon>Brachyura</taxon>
        <taxon>Eubrachyura</taxon>
        <taxon>Portunoidea</taxon>
        <taxon>Portunidae</taxon>
        <taxon>Portuninae</taxon>
        <taxon>Portunus</taxon>
    </lineage>
</organism>